<dbReference type="Proteomes" id="UP001154322">
    <property type="component" value="Unassembled WGS sequence"/>
</dbReference>
<dbReference type="RefSeq" id="WP_249724724.1">
    <property type="nucleotide sequence ID" value="NZ_AP031286.1"/>
</dbReference>
<keyword evidence="2" id="KW-0472">Membrane</keyword>
<keyword evidence="1" id="KW-0175">Coiled coil</keyword>
<evidence type="ECO:0000313" key="3">
    <source>
        <dbReference type="EMBL" id="CAH8247637.1"/>
    </source>
</evidence>
<feature type="transmembrane region" description="Helical" evidence="2">
    <location>
        <begin position="21"/>
        <end position="41"/>
    </location>
</feature>
<keyword evidence="2" id="KW-1133">Transmembrane helix</keyword>
<evidence type="ECO:0000256" key="1">
    <source>
        <dbReference type="SAM" id="Coils"/>
    </source>
</evidence>
<reference evidence="3" key="1">
    <citation type="submission" date="2022-06" db="EMBL/GenBank/DDBJ databases">
        <authorList>
            <person name="Dietemann V."/>
            <person name="Ory F."/>
            <person name="Dainat B."/>
            <person name="Oberhansli S."/>
        </authorList>
    </citation>
    <scope>NUCLEOTIDE SEQUENCE</scope>
    <source>
        <strain evidence="3">Ena-SAMPLE-TAB-26-04-2022-14:26:32:270-5432</strain>
    </source>
</reference>
<keyword evidence="2" id="KW-0812">Transmembrane</keyword>
<sequence length="106" mass="12421">MSASRTPDRTRENKMAGAKRRLRLWMGFMVVFAGWGLYTYIDQAATIEGLKADYQVQEKKKQDAEQTRNEVQQEVDRLNTMEYILQIARSQGMLLPDEVLIRKHEE</sequence>
<dbReference type="Pfam" id="PF04977">
    <property type="entry name" value="DivIC"/>
    <property type="match status" value="1"/>
</dbReference>
<protein>
    <submittedName>
        <fullName evidence="3">Septum formation initiator family protein</fullName>
    </submittedName>
</protein>
<evidence type="ECO:0000313" key="4">
    <source>
        <dbReference type="Proteomes" id="UP001154322"/>
    </source>
</evidence>
<organism evidence="3 4">
    <name type="scientific">Paenibacillus melissococcoides</name>
    <dbReference type="NCBI Taxonomy" id="2912268"/>
    <lineage>
        <taxon>Bacteria</taxon>
        <taxon>Bacillati</taxon>
        <taxon>Bacillota</taxon>
        <taxon>Bacilli</taxon>
        <taxon>Bacillales</taxon>
        <taxon>Paenibacillaceae</taxon>
        <taxon>Paenibacillus</taxon>
    </lineage>
</organism>
<gene>
    <name evidence="3" type="ORF">WJ0W_004890</name>
</gene>
<keyword evidence="4" id="KW-1185">Reference proteome</keyword>
<feature type="coiled-coil region" evidence="1">
    <location>
        <begin position="47"/>
        <end position="81"/>
    </location>
</feature>
<proteinExistence type="predicted"/>
<comment type="caution">
    <text evidence="3">The sequence shown here is derived from an EMBL/GenBank/DDBJ whole genome shotgun (WGS) entry which is preliminary data.</text>
</comment>
<evidence type="ECO:0000256" key="2">
    <source>
        <dbReference type="SAM" id="Phobius"/>
    </source>
</evidence>
<dbReference type="InterPro" id="IPR007060">
    <property type="entry name" value="FtsL/DivIC"/>
</dbReference>
<accession>A0ABM9G6X2</accession>
<dbReference type="EMBL" id="CALYLO010000007">
    <property type="protein sequence ID" value="CAH8247637.1"/>
    <property type="molecule type" value="Genomic_DNA"/>
</dbReference>
<name>A0ABM9G6X2_9BACL</name>